<dbReference type="Proteomes" id="UP001341840">
    <property type="component" value="Unassembled WGS sequence"/>
</dbReference>
<sequence>MAELIEVEKNLKLAREQVTLKERENALLREESVKLKANVSQLGKDKADLENRVVELCGEKKEAEVSKKAHDFEMFAAAWDRAKAQIELFVPGVDLEKMDPVKVVYKGGLVDDDQVPAEGSDDHKPGE</sequence>
<evidence type="ECO:0000256" key="1">
    <source>
        <dbReference type="SAM" id="Coils"/>
    </source>
</evidence>
<keyword evidence="3" id="KW-1185">Reference proteome</keyword>
<reference evidence="2 3" key="1">
    <citation type="journal article" date="2023" name="Plants (Basel)">
        <title>Bridging the Gap: Combining Genomics and Transcriptomics Approaches to Understand Stylosanthes scabra, an Orphan Legume from the Brazilian Caatinga.</title>
        <authorList>
            <person name="Ferreira-Neto J.R.C."/>
            <person name="da Silva M.D."/>
            <person name="Binneck E."/>
            <person name="de Melo N.F."/>
            <person name="da Silva R.H."/>
            <person name="de Melo A.L.T.M."/>
            <person name="Pandolfi V."/>
            <person name="Bustamante F.O."/>
            <person name="Brasileiro-Vidal A.C."/>
            <person name="Benko-Iseppon A.M."/>
        </authorList>
    </citation>
    <scope>NUCLEOTIDE SEQUENCE [LARGE SCALE GENOMIC DNA]</scope>
    <source>
        <tissue evidence="2">Leaves</tissue>
    </source>
</reference>
<comment type="caution">
    <text evidence="2">The sequence shown here is derived from an EMBL/GenBank/DDBJ whole genome shotgun (WGS) entry which is preliminary data.</text>
</comment>
<protein>
    <submittedName>
        <fullName evidence="2">Uncharacterized protein</fullName>
    </submittedName>
</protein>
<accession>A0ABU6SNS4</accession>
<feature type="coiled-coil region" evidence="1">
    <location>
        <begin position="4"/>
        <end position="66"/>
    </location>
</feature>
<proteinExistence type="predicted"/>
<organism evidence="2 3">
    <name type="scientific">Stylosanthes scabra</name>
    <dbReference type="NCBI Taxonomy" id="79078"/>
    <lineage>
        <taxon>Eukaryota</taxon>
        <taxon>Viridiplantae</taxon>
        <taxon>Streptophyta</taxon>
        <taxon>Embryophyta</taxon>
        <taxon>Tracheophyta</taxon>
        <taxon>Spermatophyta</taxon>
        <taxon>Magnoliopsida</taxon>
        <taxon>eudicotyledons</taxon>
        <taxon>Gunneridae</taxon>
        <taxon>Pentapetalae</taxon>
        <taxon>rosids</taxon>
        <taxon>fabids</taxon>
        <taxon>Fabales</taxon>
        <taxon>Fabaceae</taxon>
        <taxon>Papilionoideae</taxon>
        <taxon>50 kb inversion clade</taxon>
        <taxon>dalbergioids sensu lato</taxon>
        <taxon>Dalbergieae</taxon>
        <taxon>Pterocarpus clade</taxon>
        <taxon>Stylosanthes</taxon>
    </lineage>
</organism>
<gene>
    <name evidence="2" type="ORF">PIB30_071064</name>
</gene>
<evidence type="ECO:0000313" key="2">
    <source>
        <dbReference type="EMBL" id="MED6138091.1"/>
    </source>
</evidence>
<keyword evidence="1" id="KW-0175">Coiled coil</keyword>
<dbReference type="EMBL" id="JASCZI010061229">
    <property type="protein sequence ID" value="MED6138091.1"/>
    <property type="molecule type" value="Genomic_DNA"/>
</dbReference>
<name>A0ABU6SNS4_9FABA</name>
<evidence type="ECO:0000313" key="3">
    <source>
        <dbReference type="Proteomes" id="UP001341840"/>
    </source>
</evidence>